<sequence>MRSYLPDFCVVYPNGMTEWWEVKGYMTKKGQTAINRFKKYYPKERLIIIDRKAFNKIKKGFADKLPNWETK</sequence>
<gene>
    <name evidence="1" type="ORF">LCGC14_3100720</name>
</gene>
<dbReference type="Gene3D" id="3.40.91.30">
    <property type="match status" value="1"/>
</dbReference>
<dbReference type="AlphaFoldDB" id="A0A0F8WWT5"/>
<evidence type="ECO:0000313" key="1">
    <source>
        <dbReference type="EMBL" id="KKK52855.1"/>
    </source>
</evidence>
<name>A0A0F8WWT5_9ZZZZ</name>
<dbReference type="EMBL" id="LAZR01066802">
    <property type="protein sequence ID" value="KKK52855.1"/>
    <property type="molecule type" value="Genomic_DNA"/>
</dbReference>
<protein>
    <recommendedName>
        <fullName evidence="2">VRR-NUC domain-containing protein</fullName>
    </recommendedName>
</protein>
<accession>A0A0F8WWT5</accession>
<proteinExistence type="predicted"/>
<comment type="caution">
    <text evidence="1">The sequence shown here is derived from an EMBL/GenBank/DDBJ whole genome shotgun (WGS) entry which is preliminary data.</text>
</comment>
<organism evidence="1">
    <name type="scientific">marine sediment metagenome</name>
    <dbReference type="NCBI Taxonomy" id="412755"/>
    <lineage>
        <taxon>unclassified sequences</taxon>
        <taxon>metagenomes</taxon>
        <taxon>ecological metagenomes</taxon>
    </lineage>
</organism>
<reference evidence="1" key="1">
    <citation type="journal article" date="2015" name="Nature">
        <title>Complex archaea that bridge the gap between prokaryotes and eukaryotes.</title>
        <authorList>
            <person name="Spang A."/>
            <person name="Saw J.H."/>
            <person name="Jorgensen S.L."/>
            <person name="Zaremba-Niedzwiedzka K."/>
            <person name="Martijn J."/>
            <person name="Lind A.E."/>
            <person name="van Eijk R."/>
            <person name="Schleper C."/>
            <person name="Guy L."/>
            <person name="Ettema T.J."/>
        </authorList>
    </citation>
    <scope>NUCLEOTIDE SEQUENCE</scope>
</reference>
<evidence type="ECO:0008006" key="2">
    <source>
        <dbReference type="Google" id="ProtNLM"/>
    </source>
</evidence>